<reference evidence="4" key="1">
    <citation type="submission" date="2014-03" db="EMBL/GenBank/DDBJ databases">
        <title>The Genome Sequence of Puccinia striiformis f. sp. tritici PST-78.</title>
        <authorList>
            <consortium name="The Broad Institute Genome Sequencing Platform"/>
            <person name="Cuomo C."/>
            <person name="Hulbert S."/>
            <person name="Chen X."/>
            <person name="Walker B."/>
            <person name="Young S.K."/>
            <person name="Zeng Q."/>
            <person name="Gargeya S."/>
            <person name="Fitzgerald M."/>
            <person name="Haas B."/>
            <person name="Abouelleil A."/>
            <person name="Alvarado L."/>
            <person name="Arachchi H.M."/>
            <person name="Berlin A.M."/>
            <person name="Chapman S.B."/>
            <person name="Goldberg J."/>
            <person name="Griggs A."/>
            <person name="Gujja S."/>
            <person name="Hansen M."/>
            <person name="Howarth C."/>
            <person name="Imamovic A."/>
            <person name="Larimer J."/>
            <person name="McCowan C."/>
            <person name="Montmayeur A."/>
            <person name="Murphy C."/>
            <person name="Neiman D."/>
            <person name="Pearson M."/>
            <person name="Priest M."/>
            <person name="Roberts A."/>
            <person name="Saif S."/>
            <person name="Shea T."/>
            <person name="Sisk P."/>
            <person name="Sykes S."/>
            <person name="Wortman J."/>
            <person name="Nusbaum C."/>
            <person name="Birren B."/>
        </authorList>
    </citation>
    <scope>NUCLEOTIDE SEQUENCE [LARGE SCALE GENOMIC DNA]</scope>
    <source>
        <strain evidence="4">race PST-78</strain>
    </source>
</reference>
<evidence type="ECO:0000256" key="2">
    <source>
        <dbReference type="SAM" id="Phobius"/>
    </source>
</evidence>
<dbReference type="AlphaFoldDB" id="A0A0L0V7Q6"/>
<feature type="compositionally biased region" description="Basic and acidic residues" evidence="1">
    <location>
        <begin position="51"/>
        <end position="65"/>
    </location>
</feature>
<evidence type="ECO:0000313" key="4">
    <source>
        <dbReference type="Proteomes" id="UP000054564"/>
    </source>
</evidence>
<protein>
    <submittedName>
        <fullName evidence="3">Uncharacterized protein</fullName>
    </submittedName>
</protein>
<feature type="compositionally biased region" description="Polar residues" evidence="1">
    <location>
        <begin position="66"/>
        <end position="78"/>
    </location>
</feature>
<feature type="region of interest" description="Disordered" evidence="1">
    <location>
        <begin position="328"/>
        <end position="368"/>
    </location>
</feature>
<feature type="compositionally biased region" description="Polar residues" evidence="1">
    <location>
        <begin position="106"/>
        <end position="124"/>
    </location>
</feature>
<dbReference type="EMBL" id="AJIL01000099">
    <property type="protein sequence ID" value="KNE95313.1"/>
    <property type="molecule type" value="Genomic_DNA"/>
</dbReference>
<keyword evidence="2" id="KW-1133">Transmembrane helix</keyword>
<feature type="region of interest" description="Disordered" evidence="1">
    <location>
        <begin position="41"/>
        <end position="177"/>
    </location>
</feature>
<evidence type="ECO:0000256" key="1">
    <source>
        <dbReference type="SAM" id="MobiDB-lite"/>
    </source>
</evidence>
<dbReference type="OrthoDB" id="2497074at2759"/>
<proteinExistence type="predicted"/>
<sequence>MPAPPPVKPKSMLTTMIIIGILSGIIVFTFVAFFVYLRQRRKQTPSSTKTTDPESQRSRPTRESGRSNSEAETSSNGTRIGFKIVGRLPRLEDSNPTVRSVHPSVHNASPAQTNFSTPLPTSSSRKSDPGEQDSTRAATNRSRTSIFESRKDRPRRKTFRGHSLDSKIDQSPSLEPPAIIELPRSSLESNEQVDDKGQGYYPFSMQGGSMGSLVDMSPSKYDRLPGSAGSVTGFDLSQPNCSHDHLQTFDRFTDLRIKPSSSIVETTEKAPPARILRKKLLNLMSTQLKPNGLRNESQEKYYWEMMEVETIQNETWWQLPFPPQLSPIKSEFELSDPEFQPQPESPAPIDHASTECDSYPQGIVSQLP</sequence>
<organism evidence="3 4">
    <name type="scientific">Puccinia striiformis f. sp. tritici PST-78</name>
    <dbReference type="NCBI Taxonomy" id="1165861"/>
    <lineage>
        <taxon>Eukaryota</taxon>
        <taxon>Fungi</taxon>
        <taxon>Dikarya</taxon>
        <taxon>Basidiomycota</taxon>
        <taxon>Pucciniomycotina</taxon>
        <taxon>Pucciniomycetes</taxon>
        <taxon>Pucciniales</taxon>
        <taxon>Pucciniaceae</taxon>
        <taxon>Puccinia</taxon>
    </lineage>
</organism>
<comment type="caution">
    <text evidence="3">The sequence shown here is derived from an EMBL/GenBank/DDBJ whole genome shotgun (WGS) entry which is preliminary data.</text>
</comment>
<evidence type="ECO:0000313" key="3">
    <source>
        <dbReference type="EMBL" id="KNE95313.1"/>
    </source>
</evidence>
<feature type="compositionally biased region" description="Polar residues" evidence="1">
    <location>
        <begin position="135"/>
        <end position="147"/>
    </location>
</feature>
<keyword evidence="2" id="KW-0472">Membrane</keyword>
<name>A0A0L0V7Q6_9BASI</name>
<gene>
    <name evidence="3" type="ORF">PSTG_11393</name>
</gene>
<keyword evidence="4" id="KW-1185">Reference proteome</keyword>
<feature type="transmembrane region" description="Helical" evidence="2">
    <location>
        <begin position="12"/>
        <end position="37"/>
    </location>
</feature>
<accession>A0A0L0V7Q6</accession>
<dbReference type="Proteomes" id="UP000054564">
    <property type="component" value="Unassembled WGS sequence"/>
</dbReference>
<keyword evidence="2" id="KW-0812">Transmembrane</keyword>